<keyword evidence="3" id="KW-0949">S-adenosyl-L-methionine</keyword>
<dbReference type="HOGENOM" id="CLU_017135_0_0_1"/>
<proteinExistence type="predicted"/>
<dbReference type="Proteomes" id="UP000054097">
    <property type="component" value="Unassembled WGS sequence"/>
</dbReference>
<keyword evidence="1" id="KW-0489">Methyltransferase</keyword>
<dbReference type="PANTHER" id="PTHR13271">
    <property type="entry name" value="UNCHARACTERIZED PUTATIVE METHYLTRANSFERASE"/>
    <property type="match status" value="1"/>
</dbReference>
<gene>
    <name evidence="6" type="ORF">M408DRAFT_67224</name>
</gene>
<reference evidence="6 7" key="1">
    <citation type="submission" date="2014-04" db="EMBL/GenBank/DDBJ databases">
        <authorList>
            <consortium name="DOE Joint Genome Institute"/>
            <person name="Kuo A."/>
            <person name="Zuccaro A."/>
            <person name="Kohler A."/>
            <person name="Nagy L.G."/>
            <person name="Floudas D."/>
            <person name="Copeland A."/>
            <person name="Barry K.W."/>
            <person name="Cichocki N."/>
            <person name="Veneault-Fourrey C."/>
            <person name="LaButti K."/>
            <person name="Lindquist E.A."/>
            <person name="Lipzen A."/>
            <person name="Lundell T."/>
            <person name="Morin E."/>
            <person name="Murat C."/>
            <person name="Sun H."/>
            <person name="Tunlid A."/>
            <person name="Henrissat B."/>
            <person name="Grigoriev I.V."/>
            <person name="Hibbett D.S."/>
            <person name="Martin F."/>
            <person name="Nordberg H.P."/>
            <person name="Cantor M.N."/>
            <person name="Hua S.X."/>
        </authorList>
    </citation>
    <scope>NUCLEOTIDE SEQUENCE [LARGE SCALE GENOMIC DNA]</scope>
    <source>
        <strain evidence="6 7">MAFF 305830</strain>
    </source>
</reference>
<dbReference type="SUPFAM" id="SSF82199">
    <property type="entry name" value="SET domain"/>
    <property type="match status" value="1"/>
</dbReference>
<dbReference type="PANTHER" id="PTHR13271:SF34">
    <property type="entry name" value="N-LYSINE METHYLTRANSFERASE SETD6"/>
    <property type="match status" value="1"/>
</dbReference>
<protein>
    <recommendedName>
        <fullName evidence="5">SET domain-containing protein</fullName>
    </recommendedName>
</protein>
<dbReference type="AlphaFoldDB" id="A0A0C3AYQ6"/>
<evidence type="ECO:0000313" key="6">
    <source>
        <dbReference type="EMBL" id="KIM29660.1"/>
    </source>
</evidence>
<dbReference type="GO" id="GO:0016279">
    <property type="term" value="F:protein-lysine N-methyltransferase activity"/>
    <property type="evidence" value="ECO:0007669"/>
    <property type="project" value="TreeGrafter"/>
</dbReference>
<feature type="compositionally biased region" description="Basic and acidic residues" evidence="4">
    <location>
        <begin position="183"/>
        <end position="195"/>
    </location>
</feature>
<evidence type="ECO:0000256" key="3">
    <source>
        <dbReference type="ARBA" id="ARBA00022691"/>
    </source>
</evidence>
<dbReference type="Gene3D" id="3.90.1410.10">
    <property type="entry name" value="set domain protein methyltransferase, domain 1"/>
    <property type="match status" value="1"/>
</dbReference>
<reference evidence="7" key="2">
    <citation type="submission" date="2015-01" db="EMBL/GenBank/DDBJ databases">
        <title>Evolutionary Origins and Diversification of the Mycorrhizal Mutualists.</title>
        <authorList>
            <consortium name="DOE Joint Genome Institute"/>
            <consortium name="Mycorrhizal Genomics Consortium"/>
            <person name="Kohler A."/>
            <person name="Kuo A."/>
            <person name="Nagy L.G."/>
            <person name="Floudas D."/>
            <person name="Copeland A."/>
            <person name="Barry K.W."/>
            <person name="Cichocki N."/>
            <person name="Veneault-Fourrey C."/>
            <person name="LaButti K."/>
            <person name="Lindquist E.A."/>
            <person name="Lipzen A."/>
            <person name="Lundell T."/>
            <person name="Morin E."/>
            <person name="Murat C."/>
            <person name="Riley R."/>
            <person name="Ohm R."/>
            <person name="Sun H."/>
            <person name="Tunlid A."/>
            <person name="Henrissat B."/>
            <person name="Grigoriev I.V."/>
            <person name="Hibbett D.S."/>
            <person name="Martin F."/>
        </authorList>
    </citation>
    <scope>NUCLEOTIDE SEQUENCE [LARGE SCALE GENOMIC DNA]</scope>
    <source>
        <strain evidence="7">MAFF 305830</strain>
    </source>
</reference>
<dbReference type="InterPro" id="IPR036464">
    <property type="entry name" value="Rubisco_LSMT_subst-bd_sf"/>
</dbReference>
<feature type="compositionally biased region" description="Basic and acidic residues" evidence="4">
    <location>
        <begin position="485"/>
        <end position="494"/>
    </location>
</feature>
<dbReference type="SUPFAM" id="SSF81822">
    <property type="entry name" value="RuBisCo LSMT C-terminal, substrate-binding domain"/>
    <property type="match status" value="1"/>
</dbReference>
<accession>A0A0C3AYQ6</accession>
<feature type="compositionally biased region" description="Acidic residues" evidence="4">
    <location>
        <begin position="231"/>
        <end position="240"/>
    </location>
</feature>
<dbReference type="GO" id="GO:0005634">
    <property type="term" value="C:nucleus"/>
    <property type="evidence" value="ECO:0007669"/>
    <property type="project" value="TreeGrafter"/>
</dbReference>
<keyword evidence="2" id="KW-0808">Transferase</keyword>
<feature type="region of interest" description="Disordered" evidence="4">
    <location>
        <begin position="473"/>
        <end position="501"/>
    </location>
</feature>
<evidence type="ECO:0000256" key="4">
    <source>
        <dbReference type="SAM" id="MobiDB-lite"/>
    </source>
</evidence>
<evidence type="ECO:0000313" key="7">
    <source>
        <dbReference type="Proteomes" id="UP000054097"/>
    </source>
</evidence>
<dbReference type="InterPro" id="IPR001214">
    <property type="entry name" value="SET_dom"/>
</dbReference>
<feature type="region of interest" description="Disordered" evidence="4">
    <location>
        <begin position="183"/>
        <end position="240"/>
    </location>
</feature>
<dbReference type="OrthoDB" id="341421at2759"/>
<evidence type="ECO:0000256" key="2">
    <source>
        <dbReference type="ARBA" id="ARBA00022679"/>
    </source>
</evidence>
<dbReference type="InterPro" id="IPR046341">
    <property type="entry name" value="SET_dom_sf"/>
</dbReference>
<feature type="domain" description="SET" evidence="5">
    <location>
        <begin position="17"/>
        <end position="290"/>
    </location>
</feature>
<dbReference type="EMBL" id="KN824287">
    <property type="protein sequence ID" value="KIM29660.1"/>
    <property type="molecule type" value="Genomic_DNA"/>
</dbReference>
<evidence type="ECO:0000259" key="5">
    <source>
        <dbReference type="PROSITE" id="PS50280"/>
    </source>
</evidence>
<evidence type="ECO:0000256" key="1">
    <source>
        <dbReference type="ARBA" id="ARBA00022603"/>
    </source>
</evidence>
<dbReference type="STRING" id="933852.A0A0C3AYQ6"/>
<dbReference type="GO" id="GO:0032259">
    <property type="term" value="P:methylation"/>
    <property type="evidence" value="ECO:0007669"/>
    <property type="project" value="UniProtKB-KW"/>
</dbReference>
<organism evidence="6 7">
    <name type="scientific">Serendipita vermifera MAFF 305830</name>
    <dbReference type="NCBI Taxonomy" id="933852"/>
    <lineage>
        <taxon>Eukaryota</taxon>
        <taxon>Fungi</taxon>
        <taxon>Dikarya</taxon>
        <taxon>Basidiomycota</taxon>
        <taxon>Agaricomycotina</taxon>
        <taxon>Agaricomycetes</taxon>
        <taxon>Sebacinales</taxon>
        <taxon>Serendipitaceae</taxon>
        <taxon>Serendipita</taxon>
    </lineage>
</organism>
<dbReference type="InterPro" id="IPR050600">
    <property type="entry name" value="SETD3_SETD6_MTase"/>
</dbReference>
<keyword evidence="7" id="KW-1185">Reference proteome</keyword>
<sequence length="501" mass="56430">MSDFLSWFKNAGGTLSPLVGITEFPGMSRGAIALDDIEEGFTLFTIPRNILLSTRTTELRKRLGEADWAALGSGWQPLIVSMMWEESRGNNSPWNGYLRDLPNQFDTLMFWSEEELAELQASTIKDKIGRTDAEQDYLENVYPIICRRSDVFDPALLGSHFSGERFHINGSRILSRSFHVEEWETEQASDHDGDPNHGSPANDNEDDDTVPTLIEHVEAEPSMEVDGNANESDEDEDKEQVDDVAMVPMADILNARYGCENAKLFYEKDVLRMISTKDIARGDQIWNTYGDPPNADLLRRYGHVDLIPMDNKESNASSPFPYENPADEVEIRADLLLDICLNNASESEKSQRTDVWLSLGGDDTFAIDKSDLLCKDMLRMIKYLSMTDEEVQDAVAKDKLPKGKPSGEILAKAIAVFQARLSQYTSSIEGDEGFLSAFTGPPNRLFNATFVRLCEKRLLKRAIEQGEAVLAQEGARSKGGKAKRPREEERELRRDRKKIKK</sequence>
<dbReference type="Gene3D" id="3.90.1420.10">
    <property type="entry name" value="Rubisco LSMT, substrate-binding domain"/>
    <property type="match status" value="1"/>
</dbReference>
<dbReference type="PROSITE" id="PS50280">
    <property type="entry name" value="SET"/>
    <property type="match status" value="1"/>
</dbReference>
<name>A0A0C3AYQ6_SERVB</name>